<dbReference type="InterPro" id="IPR036938">
    <property type="entry name" value="PAP2/HPO_sf"/>
</dbReference>
<proteinExistence type="predicted"/>
<evidence type="ECO:0000256" key="2">
    <source>
        <dbReference type="ARBA" id="ARBA00022475"/>
    </source>
</evidence>
<dbReference type="Proteomes" id="UP000297713">
    <property type="component" value="Unassembled WGS sequence"/>
</dbReference>
<keyword evidence="4" id="KW-0378">Hydrolase</keyword>
<evidence type="ECO:0000259" key="8">
    <source>
        <dbReference type="SMART" id="SM00014"/>
    </source>
</evidence>
<dbReference type="RefSeq" id="WP_134440182.1">
    <property type="nucleotide sequence ID" value="NZ_CP065957.1"/>
</dbReference>
<evidence type="ECO:0000313" key="9">
    <source>
        <dbReference type="EMBL" id="TFE68410.1"/>
    </source>
</evidence>
<protein>
    <submittedName>
        <fullName evidence="9">Phospholipid phosphatase</fullName>
    </submittedName>
</protein>
<keyword evidence="2" id="KW-1003">Cell membrane</keyword>
<name>A0A4Y8PE16_9BACT</name>
<sequence>MQLDIFLFYSLNGYHSPFLDWLMPFISDLGNFSLSLWILGLLLFIFGKFRGRLFVVLALISVIVGDRLIIDTIKQLVHRPRPFQVLPHVRVVEKQDKIYYSNPPLTKGSLKGRSFPSGHAANNTAAAVMLTAVYGLSALWIWLWVLLVSYSRIYMGVHYPSDILAGWLISLVYSYAFLYFICWFWEKYGPKLFPRLHRSYPTLPLHLPRINKNLKLSS</sequence>
<dbReference type="SMART" id="SM00014">
    <property type="entry name" value="acidPPc"/>
    <property type="match status" value="1"/>
</dbReference>
<evidence type="ECO:0000256" key="4">
    <source>
        <dbReference type="ARBA" id="ARBA00022801"/>
    </source>
</evidence>
<feature type="domain" description="Phosphatidic acid phosphatase type 2/haloperoxidase" evidence="8">
    <location>
        <begin position="54"/>
        <end position="178"/>
    </location>
</feature>
<evidence type="ECO:0000256" key="5">
    <source>
        <dbReference type="ARBA" id="ARBA00022989"/>
    </source>
</evidence>
<keyword evidence="10" id="KW-1185">Reference proteome</keyword>
<reference evidence="9 10" key="1">
    <citation type="submission" date="2016-05" db="EMBL/GenBank/DDBJ databases">
        <title>Diversity and Homogeneity among Thermoacidophilic Verrucomicrobia Methanotrophs Linked with Geographical Origin.</title>
        <authorList>
            <person name="Erikstad H.-A."/>
            <person name="Smestad N.B."/>
            <person name="Ceballos R.M."/>
            <person name="Birkeland N.-K."/>
        </authorList>
    </citation>
    <scope>NUCLEOTIDE SEQUENCE [LARGE SCALE GENOMIC DNA]</scope>
    <source>
        <strain evidence="9 10">Phi</strain>
    </source>
</reference>
<dbReference type="SUPFAM" id="SSF48317">
    <property type="entry name" value="Acid phosphatase/Vanadium-dependent haloperoxidase"/>
    <property type="match status" value="1"/>
</dbReference>
<comment type="caution">
    <text evidence="9">The sequence shown here is derived from an EMBL/GenBank/DDBJ whole genome shotgun (WGS) entry which is preliminary data.</text>
</comment>
<keyword evidence="5 7" id="KW-1133">Transmembrane helix</keyword>
<keyword evidence="6 7" id="KW-0472">Membrane</keyword>
<dbReference type="AlphaFoldDB" id="A0A4Y8PE16"/>
<feature type="transmembrane region" description="Helical" evidence="7">
    <location>
        <begin position="120"/>
        <end position="143"/>
    </location>
</feature>
<comment type="subcellular location">
    <subcellularLocation>
        <location evidence="1">Cell membrane</location>
        <topology evidence="1">Multi-pass membrane protein</topology>
    </subcellularLocation>
</comment>
<dbReference type="PANTHER" id="PTHR14969">
    <property type="entry name" value="SPHINGOSINE-1-PHOSPHATE PHOSPHOHYDROLASE"/>
    <property type="match status" value="1"/>
</dbReference>
<evidence type="ECO:0000256" key="3">
    <source>
        <dbReference type="ARBA" id="ARBA00022692"/>
    </source>
</evidence>
<dbReference type="Pfam" id="PF01569">
    <property type="entry name" value="PAP2"/>
    <property type="match status" value="1"/>
</dbReference>
<dbReference type="GO" id="GO:0016787">
    <property type="term" value="F:hydrolase activity"/>
    <property type="evidence" value="ECO:0007669"/>
    <property type="project" value="UniProtKB-KW"/>
</dbReference>
<evidence type="ECO:0000256" key="6">
    <source>
        <dbReference type="ARBA" id="ARBA00023136"/>
    </source>
</evidence>
<dbReference type="OrthoDB" id="9789113at2"/>
<dbReference type="InterPro" id="IPR000326">
    <property type="entry name" value="PAP2/HPO"/>
</dbReference>
<dbReference type="EMBL" id="LXQC01000141">
    <property type="protein sequence ID" value="TFE68410.1"/>
    <property type="molecule type" value="Genomic_DNA"/>
</dbReference>
<dbReference type="GO" id="GO:0005886">
    <property type="term" value="C:plasma membrane"/>
    <property type="evidence" value="ECO:0007669"/>
    <property type="project" value="UniProtKB-SubCell"/>
</dbReference>
<feature type="transmembrane region" description="Helical" evidence="7">
    <location>
        <begin position="163"/>
        <end position="185"/>
    </location>
</feature>
<accession>A0A4Y8PE16</accession>
<dbReference type="Gene3D" id="1.20.144.10">
    <property type="entry name" value="Phosphatidic acid phosphatase type 2/haloperoxidase"/>
    <property type="match status" value="1"/>
</dbReference>
<dbReference type="PANTHER" id="PTHR14969:SF62">
    <property type="entry name" value="DECAPRENYLPHOSPHORYL-5-PHOSPHORIBOSE PHOSPHATASE RV3807C-RELATED"/>
    <property type="match status" value="1"/>
</dbReference>
<feature type="transmembrane region" description="Helical" evidence="7">
    <location>
        <begin position="52"/>
        <end position="70"/>
    </location>
</feature>
<evidence type="ECO:0000313" key="10">
    <source>
        <dbReference type="Proteomes" id="UP000297713"/>
    </source>
</evidence>
<evidence type="ECO:0000256" key="1">
    <source>
        <dbReference type="ARBA" id="ARBA00004651"/>
    </source>
</evidence>
<evidence type="ECO:0000256" key="7">
    <source>
        <dbReference type="SAM" id="Phobius"/>
    </source>
</evidence>
<feature type="transmembrane region" description="Helical" evidence="7">
    <location>
        <begin position="21"/>
        <end position="46"/>
    </location>
</feature>
<gene>
    <name evidence="9" type="ORF">A7Q10_08545</name>
</gene>
<keyword evidence="3 7" id="KW-0812">Transmembrane</keyword>
<organism evidence="9 10">
    <name type="scientific">Methylacidiphilum caldifontis</name>
    <dbReference type="NCBI Taxonomy" id="2795386"/>
    <lineage>
        <taxon>Bacteria</taxon>
        <taxon>Pseudomonadati</taxon>
        <taxon>Verrucomicrobiota</taxon>
        <taxon>Methylacidiphilae</taxon>
        <taxon>Methylacidiphilales</taxon>
        <taxon>Methylacidiphilaceae</taxon>
        <taxon>Methylacidiphilum (ex Ratnadevi et al. 2023)</taxon>
    </lineage>
</organism>